<reference evidence="2" key="1">
    <citation type="submission" date="2022-10" db="EMBL/GenBank/DDBJ databases">
        <authorList>
            <person name="Yu W.X."/>
        </authorList>
    </citation>
    <scope>NUCLEOTIDE SEQUENCE</scope>
    <source>
        <strain evidence="2">AAT</strain>
    </source>
</reference>
<evidence type="ECO:0000313" key="2">
    <source>
        <dbReference type="EMBL" id="MCW3786418.1"/>
    </source>
</evidence>
<keyword evidence="1 2" id="KW-0378">Hydrolase</keyword>
<dbReference type="AlphaFoldDB" id="A0AAE3SEF6"/>
<dbReference type="GO" id="GO:0016787">
    <property type="term" value="F:hydrolase activity"/>
    <property type="evidence" value="ECO:0007669"/>
    <property type="project" value="UniProtKB-KW"/>
</dbReference>
<dbReference type="SUPFAM" id="SSF48208">
    <property type="entry name" value="Six-hairpin glycosidases"/>
    <property type="match status" value="1"/>
</dbReference>
<dbReference type="InterPro" id="IPR008928">
    <property type="entry name" value="6-hairpin_glycosidase_sf"/>
</dbReference>
<keyword evidence="3" id="KW-1185">Reference proteome</keyword>
<comment type="caution">
    <text evidence="2">The sequence shown here is derived from an EMBL/GenBank/DDBJ whole genome shotgun (WGS) entry which is preliminary data.</text>
</comment>
<accession>A0AAE3SEF6</accession>
<evidence type="ECO:0000313" key="3">
    <source>
        <dbReference type="Proteomes" id="UP001209229"/>
    </source>
</evidence>
<dbReference type="InterPro" id="IPR052043">
    <property type="entry name" value="PolySaccharide_Degr_Enz"/>
</dbReference>
<dbReference type="RefSeq" id="WP_301189983.1">
    <property type="nucleotide sequence ID" value="NZ_JAPDPJ010000014.1"/>
</dbReference>
<proteinExistence type="predicted"/>
<dbReference type="Proteomes" id="UP001209229">
    <property type="component" value="Unassembled WGS sequence"/>
</dbReference>
<dbReference type="InterPro" id="IPR012341">
    <property type="entry name" value="6hp_glycosidase-like_sf"/>
</dbReference>
<organism evidence="2 3">
    <name type="scientific">Plebeiibacterium sediminum</name>
    <dbReference type="NCBI Taxonomy" id="2992112"/>
    <lineage>
        <taxon>Bacteria</taxon>
        <taxon>Pseudomonadati</taxon>
        <taxon>Bacteroidota</taxon>
        <taxon>Bacteroidia</taxon>
        <taxon>Marinilabiliales</taxon>
        <taxon>Marinilabiliaceae</taxon>
        <taxon>Plebeiibacterium</taxon>
    </lineage>
</organism>
<dbReference type="InterPro" id="IPR010905">
    <property type="entry name" value="Glyco_hydro_88"/>
</dbReference>
<dbReference type="GO" id="GO:0005975">
    <property type="term" value="P:carbohydrate metabolic process"/>
    <property type="evidence" value="ECO:0007669"/>
    <property type="project" value="InterPro"/>
</dbReference>
<dbReference type="Gene3D" id="1.50.10.10">
    <property type="match status" value="1"/>
</dbReference>
<gene>
    <name evidence="2" type="ORF">OM075_08060</name>
</gene>
<dbReference type="Pfam" id="PF07470">
    <property type="entry name" value="Glyco_hydro_88"/>
    <property type="match status" value="1"/>
</dbReference>
<dbReference type="PANTHER" id="PTHR33886:SF8">
    <property type="entry name" value="UNSATURATED RHAMNOGALACTURONAN HYDROLASE (EUROFUNG)"/>
    <property type="match status" value="1"/>
</dbReference>
<dbReference type="EMBL" id="JAPDPJ010000014">
    <property type="protein sequence ID" value="MCW3786418.1"/>
    <property type="molecule type" value="Genomic_DNA"/>
</dbReference>
<evidence type="ECO:0000256" key="1">
    <source>
        <dbReference type="ARBA" id="ARBA00022801"/>
    </source>
</evidence>
<dbReference type="PANTHER" id="PTHR33886">
    <property type="entry name" value="UNSATURATED RHAMNOGALACTURONAN HYDROLASE (EUROFUNG)"/>
    <property type="match status" value="1"/>
</dbReference>
<protein>
    <submittedName>
        <fullName evidence="2">Glycoside hydrolase family 88 protein</fullName>
    </submittedName>
</protein>
<sequence>MNRVFILSCLLLLFVQCKTNQNKEPLYSVQLAESVMYNNPKAWMTDFQSKPKWGYVQGLVCQALLKVSEQYNEPKYFDYVKNTYVDMVVDSSGHINRYNKNSFKLDDINSGKLLFTLYSKTGDERYRILIDILRDQLKDQPRVEGGGFWHKKIYTNQMWLDGLYMGLPFYAHYATTYGNTDNLNDITSQLLLVQKNLKDDKTGLYYHGWDATKKVYWADPETGLSQNFWGRGVGWLYMAIVDVLDYIPKDHKDYQNLVLMYQDLTDAIIQFQQEETVVWYQVPNYPSREGNYLEATASCMFVFGMFKGIQNGILSDEYLDAAKKGYQGIFKNFVRKDQNGNLEITNCCAGAGLGPADNPVRDGSYKYYIEEKIRSNDGKAIGPLIMTCLMVENNPDFNPGL</sequence>
<name>A0AAE3SEF6_9BACT</name>